<keyword evidence="1" id="KW-0812">Transmembrane</keyword>
<evidence type="ECO:0000313" key="3">
    <source>
        <dbReference type="Proteomes" id="UP000005101"/>
    </source>
</evidence>
<sequence>MQIYKFQLRLVHDRLPILSIRCSKTSINALFIPLLDVFRRIIVVFELYGVLKLFIFVPLINP</sequence>
<evidence type="ECO:0000313" key="2">
    <source>
        <dbReference type="EMBL" id="EFR54660.1"/>
    </source>
</evidence>
<dbReference type="Proteomes" id="UP000005101">
    <property type="component" value="Unassembled WGS sequence"/>
</dbReference>
<accession>A0ABN0BP05</accession>
<keyword evidence="1" id="KW-1133">Transmembrane helix</keyword>
<evidence type="ECO:0000256" key="1">
    <source>
        <dbReference type="SAM" id="Phobius"/>
    </source>
</evidence>
<gene>
    <name evidence="2" type="ORF">BFAG_03358</name>
</gene>
<dbReference type="EMBL" id="EQ973215">
    <property type="protein sequence ID" value="EFR54660.1"/>
    <property type="molecule type" value="Genomic_DNA"/>
</dbReference>
<reference evidence="2 3" key="1">
    <citation type="submission" date="2008-12" db="EMBL/GenBank/DDBJ databases">
        <title>Annotation of Bacteroides fragilis strain 3_1_12.</title>
        <authorList>
            <consortium name="The Broad Institute Genome Sequencing Platform"/>
            <person name="Ward D."/>
            <person name="Young S.K."/>
            <person name="Kodira C.D."/>
            <person name="Zeng Q."/>
            <person name="Koehrsen M."/>
            <person name="Alvarado L."/>
            <person name="Berlin A."/>
            <person name="Borenstein D."/>
            <person name="Chen Z."/>
            <person name="Engels R."/>
            <person name="Freedman E."/>
            <person name="Gellesch M."/>
            <person name="Goldberg J."/>
            <person name="Griggs A."/>
            <person name="Gujja S."/>
            <person name="Heiman D."/>
            <person name="Hepburn T."/>
            <person name="Howarth C."/>
            <person name="Jen D."/>
            <person name="Larson L."/>
            <person name="Lewis B."/>
            <person name="Mehta T."/>
            <person name="Park D."/>
            <person name="Pearson M."/>
            <person name="Roberts A."/>
            <person name="Saif S."/>
            <person name="Shea T."/>
            <person name="Shenoy N."/>
            <person name="Sisk P."/>
            <person name="Stolte C."/>
            <person name="Sykes S."/>
            <person name="Walk T."/>
            <person name="White J."/>
            <person name="Yandava C."/>
            <person name="Allen-Vercoe E."/>
            <person name="Strauss J."/>
            <person name="Ambrose C."/>
            <person name="Lander E."/>
            <person name="Nusbaum C."/>
            <person name="Galagan J."/>
            <person name="Birren B."/>
        </authorList>
    </citation>
    <scope>NUCLEOTIDE SEQUENCE [LARGE SCALE GENOMIC DNA]</scope>
    <source>
        <strain evidence="2 3">3_1_12</strain>
    </source>
</reference>
<protein>
    <recommendedName>
        <fullName evidence="4">Transmembrane protein</fullName>
    </recommendedName>
</protein>
<evidence type="ECO:0008006" key="4">
    <source>
        <dbReference type="Google" id="ProtNLM"/>
    </source>
</evidence>
<feature type="transmembrane region" description="Helical" evidence="1">
    <location>
        <begin position="41"/>
        <end position="60"/>
    </location>
</feature>
<name>A0ABN0BP05_BACFG</name>
<keyword evidence="3" id="KW-1185">Reference proteome</keyword>
<keyword evidence="1" id="KW-0472">Membrane</keyword>
<organism evidence="2 3">
    <name type="scientific">Bacteroides fragilis 3_1_12</name>
    <dbReference type="NCBI Taxonomy" id="457424"/>
    <lineage>
        <taxon>Bacteria</taxon>
        <taxon>Pseudomonadati</taxon>
        <taxon>Bacteroidota</taxon>
        <taxon>Bacteroidia</taxon>
        <taxon>Bacteroidales</taxon>
        <taxon>Bacteroidaceae</taxon>
        <taxon>Bacteroides</taxon>
    </lineage>
</organism>
<proteinExistence type="predicted"/>